<sequence>MVLFCKVAHYTNVFLCTKDTVSLVLNFFAPVCLNHSSEIQSKELAFNFLSGNDGDTSHRFEQMRATETGNHSINECSMDIISNNQELSEDLGQGNTARFEKLVLCRYG</sequence>
<evidence type="ECO:0000313" key="1">
    <source>
        <dbReference type="EMBL" id="CAI5784240.1"/>
    </source>
</evidence>
<dbReference type="EMBL" id="OX395134">
    <property type="protein sequence ID" value="CAI5784240.1"/>
    <property type="molecule type" value="Genomic_DNA"/>
</dbReference>
<dbReference type="Proteomes" id="UP001178461">
    <property type="component" value="Chromosome 9"/>
</dbReference>
<keyword evidence="2" id="KW-1185">Reference proteome</keyword>
<protein>
    <submittedName>
        <fullName evidence="1">Uncharacterized protein</fullName>
    </submittedName>
</protein>
<reference evidence="1" key="1">
    <citation type="submission" date="2022-12" db="EMBL/GenBank/DDBJ databases">
        <authorList>
            <person name="Alioto T."/>
            <person name="Alioto T."/>
            <person name="Gomez Garrido J."/>
        </authorList>
    </citation>
    <scope>NUCLEOTIDE SEQUENCE</scope>
</reference>
<gene>
    <name evidence="1" type="ORF">PODLI_1B001631</name>
</gene>
<name>A0AA35PFQ0_9SAUR</name>
<organism evidence="1 2">
    <name type="scientific">Podarcis lilfordi</name>
    <name type="common">Lilford's wall lizard</name>
    <dbReference type="NCBI Taxonomy" id="74358"/>
    <lineage>
        <taxon>Eukaryota</taxon>
        <taxon>Metazoa</taxon>
        <taxon>Chordata</taxon>
        <taxon>Craniata</taxon>
        <taxon>Vertebrata</taxon>
        <taxon>Euteleostomi</taxon>
        <taxon>Lepidosauria</taxon>
        <taxon>Squamata</taxon>
        <taxon>Bifurcata</taxon>
        <taxon>Unidentata</taxon>
        <taxon>Episquamata</taxon>
        <taxon>Laterata</taxon>
        <taxon>Lacertibaenia</taxon>
        <taxon>Lacertidae</taxon>
        <taxon>Podarcis</taxon>
    </lineage>
</organism>
<proteinExistence type="predicted"/>
<dbReference type="AlphaFoldDB" id="A0AA35PFQ0"/>
<accession>A0AA35PFQ0</accession>
<evidence type="ECO:0000313" key="2">
    <source>
        <dbReference type="Proteomes" id="UP001178461"/>
    </source>
</evidence>